<reference evidence="1 2" key="1">
    <citation type="submission" date="2019-09" db="EMBL/GenBank/DDBJ databases">
        <authorList>
            <person name="Ou C."/>
        </authorList>
    </citation>
    <scope>NUCLEOTIDE SEQUENCE [LARGE SCALE GENOMIC DNA]</scope>
    <source>
        <strain evidence="1">S2</strain>
        <tissue evidence="1">Leaf</tissue>
    </source>
</reference>
<dbReference type="InterPro" id="IPR032675">
    <property type="entry name" value="LRR_dom_sf"/>
</dbReference>
<reference evidence="2" key="2">
    <citation type="submission" date="2019-10" db="EMBL/GenBank/DDBJ databases">
        <title>A de novo genome assembly of a pear dwarfing rootstock.</title>
        <authorList>
            <person name="Wang F."/>
            <person name="Wang J."/>
            <person name="Li S."/>
            <person name="Zhang Y."/>
            <person name="Fang M."/>
            <person name="Ma L."/>
            <person name="Zhao Y."/>
            <person name="Jiang S."/>
        </authorList>
    </citation>
    <scope>NUCLEOTIDE SEQUENCE [LARGE SCALE GENOMIC DNA]</scope>
</reference>
<gene>
    <name evidence="1" type="ORF">D8674_022979</name>
</gene>
<keyword evidence="2" id="KW-1185">Reference proteome</keyword>
<evidence type="ECO:0000313" key="2">
    <source>
        <dbReference type="Proteomes" id="UP000327157"/>
    </source>
</evidence>
<sequence length="141" mass="16002">MTAPTIMDSIGGNAENGKLVSRGGAGPCVLIHIDGPGPELDLDSVCKLWYEIKRWCWRRIFRRNCYAVSPKIVIRRFLDVRFIGLKGQPPCADFNLVPRDWVGTCTLRSPSLLPIAGFSLLGSRCILHHLQWYLQVLVYYR</sequence>
<name>A0A5N5GR68_9ROSA</name>
<comment type="caution">
    <text evidence="1">The sequence shown here is derived from an EMBL/GenBank/DDBJ whole genome shotgun (WGS) entry which is preliminary data.</text>
</comment>
<dbReference type="Gene3D" id="3.80.10.10">
    <property type="entry name" value="Ribonuclease Inhibitor"/>
    <property type="match status" value="1"/>
</dbReference>
<reference evidence="1 2" key="3">
    <citation type="submission" date="2019-11" db="EMBL/GenBank/DDBJ databases">
        <title>A de novo genome assembly of a pear dwarfing rootstock.</title>
        <authorList>
            <person name="Wang F."/>
            <person name="Wang J."/>
            <person name="Li S."/>
            <person name="Zhang Y."/>
            <person name="Fang M."/>
            <person name="Ma L."/>
            <person name="Zhao Y."/>
            <person name="Jiang S."/>
        </authorList>
    </citation>
    <scope>NUCLEOTIDE SEQUENCE [LARGE SCALE GENOMIC DNA]</scope>
    <source>
        <strain evidence="1">S2</strain>
        <tissue evidence="1">Leaf</tissue>
    </source>
</reference>
<accession>A0A5N5GR68</accession>
<evidence type="ECO:0000313" key="1">
    <source>
        <dbReference type="EMBL" id="KAB2616391.1"/>
    </source>
</evidence>
<dbReference type="AlphaFoldDB" id="A0A5N5GR68"/>
<dbReference type="Proteomes" id="UP000327157">
    <property type="component" value="Chromosome 3"/>
</dbReference>
<proteinExistence type="predicted"/>
<organism evidence="1 2">
    <name type="scientific">Pyrus ussuriensis x Pyrus communis</name>
    <dbReference type="NCBI Taxonomy" id="2448454"/>
    <lineage>
        <taxon>Eukaryota</taxon>
        <taxon>Viridiplantae</taxon>
        <taxon>Streptophyta</taxon>
        <taxon>Embryophyta</taxon>
        <taxon>Tracheophyta</taxon>
        <taxon>Spermatophyta</taxon>
        <taxon>Magnoliopsida</taxon>
        <taxon>eudicotyledons</taxon>
        <taxon>Gunneridae</taxon>
        <taxon>Pentapetalae</taxon>
        <taxon>rosids</taxon>
        <taxon>fabids</taxon>
        <taxon>Rosales</taxon>
        <taxon>Rosaceae</taxon>
        <taxon>Amygdaloideae</taxon>
        <taxon>Maleae</taxon>
        <taxon>Pyrus</taxon>
    </lineage>
</organism>
<protein>
    <submittedName>
        <fullName evidence="1">Protein TRANSPORT INHIBITOR RESPONSE 1-like</fullName>
    </submittedName>
</protein>
<dbReference type="EMBL" id="SMOL01000402">
    <property type="protein sequence ID" value="KAB2616391.1"/>
    <property type="molecule type" value="Genomic_DNA"/>
</dbReference>